<dbReference type="EMBL" id="PGCI01000736">
    <property type="protein sequence ID" value="PLW18269.1"/>
    <property type="molecule type" value="Genomic_DNA"/>
</dbReference>
<comment type="caution">
    <text evidence="1">The sequence shown here is derived from an EMBL/GenBank/DDBJ whole genome shotgun (WGS) entry which is preliminary data.</text>
</comment>
<dbReference type="Proteomes" id="UP000235392">
    <property type="component" value="Unassembled WGS sequence"/>
</dbReference>
<organism evidence="1 2">
    <name type="scientific">Puccinia coronata f. sp. avenae</name>
    <dbReference type="NCBI Taxonomy" id="200324"/>
    <lineage>
        <taxon>Eukaryota</taxon>
        <taxon>Fungi</taxon>
        <taxon>Dikarya</taxon>
        <taxon>Basidiomycota</taxon>
        <taxon>Pucciniomycotina</taxon>
        <taxon>Pucciniomycetes</taxon>
        <taxon>Pucciniales</taxon>
        <taxon>Pucciniaceae</taxon>
        <taxon>Puccinia</taxon>
    </lineage>
</organism>
<evidence type="ECO:0000313" key="1">
    <source>
        <dbReference type="EMBL" id="PLW18269.1"/>
    </source>
</evidence>
<sequence length="66" mass="6772">MALISTTTSPAAADVYPSFADHPLAAFLIWPGSPYPSPPSSSSSSSSSLIITPPSRSTTLFILSTS</sequence>
<dbReference type="AlphaFoldDB" id="A0A2N5SYE7"/>
<accession>A0A2N5SYE7</accession>
<protein>
    <submittedName>
        <fullName evidence="1">Uncharacterized protein</fullName>
    </submittedName>
</protein>
<proteinExistence type="predicted"/>
<gene>
    <name evidence="1" type="ORF">PCASD_16064</name>
</gene>
<reference evidence="1 2" key="1">
    <citation type="submission" date="2017-11" db="EMBL/GenBank/DDBJ databases">
        <title>De novo assembly and phasing of dikaryotic genomes from two isolates of Puccinia coronata f. sp. avenae, the causal agent of oat crown rust.</title>
        <authorList>
            <person name="Miller M.E."/>
            <person name="Zhang Y."/>
            <person name="Omidvar V."/>
            <person name="Sperschneider J."/>
            <person name="Schwessinger B."/>
            <person name="Raley C."/>
            <person name="Palmer J.M."/>
            <person name="Garnica D."/>
            <person name="Upadhyaya N."/>
            <person name="Rathjen J."/>
            <person name="Taylor J.M."/>
            <person name="Park R.F."/>
            <person name="Dodds P.N."/>
            <person name="Hirsch C.D."/>
            <person name="Kianian S.F."/>
            <person name="Figueroa M."/>
        </authorList>
    </citation>
    <scope>NUCLEOTIDE SEQUENCE [LARGE SCALE GENOMIC DNA]</scope>
    <source>
        <strain evidence="1">12SD80</strain>
    </source>
</reference>
<name>A0A2N5SYE7_9BASI</name>
<evidence type="ECO:0000313" key="2">
    <source>
        <dbReference type="Proteomes" id="UP000235392"/>
    </source>
</evidence>